<feature type="compositionally biased region" description="Basic and acidic residues" evidence="1">
    <location>
        <begin position="163"/>
        <end position="183"/>
    </location>
</feature>
<feature type="compositionally biased region" description="Basic and acidic residues" evidence="1">
    <location>
        <begin position="126"/>
        <end position="144"/>
    </location>
</feature>
<sequence length="192" mass="22462">MLKTKQISGPGSFALYTLSPTVLNAKKMKKVILMLSLGVLVAGSSIAQQAPQKERNNRTEQRDGKDKRERKSPEERAALRTAKMSEELGLNKSQTKKLQALHLKQANELKEMRAQYKHTGKRNKNQNREEMKASREKMQASREKWDAELKDILTKKQYAQYQEQREEMRAQHKERNRDGYKDRTNRHHSQRS</sequence>
<dbReference type="EMBL" id="QRGR01000018">
    <property type="protein sequence ID" value="RDV14078.1"/>
    <property type="molecule type" value="Genomic_DNA"/>
</dbReference>
<dbReference type="Proteomes" id="UP000256708">
    <property type="component" value="Unassembled WGS sequence"/>
</dbReference>
<reference evidence="3" key="1">
    <citation type="submission" date="2018-08" db="EMBL/GenBank/DDBJ databases">
        <authorList>
            <person name="Liu Z.-W."/>
            <person name="Du Z.-J."/>
        </authorList>
    </citation>
    <scope>NUCLEOTIDE SEQUENCE [LARGE SCALE GENOMIC DNA]</scope>
    <source>
        <strain evidence="3">H4X</strain>
    </source>
</reference>
<name>A0A3D8L9M9_9BACT</name>
<comment type="caution">
    <text evidence="2">The sequence shown here is derived from an EMBL/GenBank/DDBJ whole genome shotgun (WGS) entry which is preliminary data.</text>
</comment>
<organism evidence="2 3">
    <name type="scientific">Pontibacter diazotrophicus</name>
    <dbReference type="NCBI Taxonomy" id="1400979"/>
    <lineage>
        <taxon>Bacteria</taxon>
        <taxon>Pseudomonadati</taxon>
        <taxon>Bacteroidota</taxon>
        <taxon>Cytophagia</taxon>
        <taxon>Cytophagales</taxon>
        <taxon>Hymenobacteraceae</taxon>
        <taxon>Pontibacter</taxon>
    </lineage>
</organism>
<evidence type="ECO:0000313" key="3">
    <source>
        <dbReference type="Proteomes" id="UP000256708"/>
    </source>
</evidence>
<protein>
    <submittedName>
        <fullName evidence="2">DUF4890 domain-containing protein</fullName>
    </submittedName>
</protein>
<feature type="compositionally biased region" description="Basic and acidic residues" evidence="1">
    <location>
        <begin position="52"/>
        <end position="77"/>
    </location>
</feature>
<evidence type="ECO:0000256" key="1">
    <source>
        <dbReference type="SAM" id="MobiDB-lite"/>
    </source>
</evidence>
<dbReference type="AlphaFoldDB" id="A0A3D8L9M9"/>
<gene>
    <name evidence="2" type="ORF">DXT99_16040</name>
</gene>
<proteinExistence type="predicted"/>
<keyword evidence="3" id="KW-1185">Reference proteome</keyword>
<feature type="region of interest" description="Disordered" evidence="1">
    <location>
        <begin position="160"/>
        <end position="192"/>
    </location>
</feature>
<dbReference type="OrthoDB" id="853708at2"/>
<evidence type="ECO:0000313" key="2">
    <source>
        <dbReference type="EMBL" id="RDV14078.1"/>
    </source>
</evidence>
<feature type="region of interest" description="Disordered" evidence="1">
    <location>
        <begin position="116"/>
        <end position="144"/>
    </location>
</feature>
<accession>A0A3D8L9M9</accession>
<feature type="compositionally biased region" description="Basic residues" evidence="1">
    <location>
        <begin position="116"/>
        <end position="125"/>
    </location>
</feature>
<feature type="region of interest" description="Disordered" evidence="1">
    <location>
        <begin position="48"/>
        <end position="77"/>
    </location>
</feature>